<comment type="subcellular location">
    <subcellularLocation>
        <location evidence="1">Membrane</location>
    </subcellularLocation>
</comment>
<keyword evidence="2 5" id="KW-0812">Transmembrane</keyword>
<keyword evidence="4 5" id="KW-0472">Membrane</keyword>
<evidence type="ECO:0008006" key="8">
    <source>
        <dbReference type="Google" id="ProtNLM"/>
    </source>
</evidence>
<dbReference type="GO" id="GO:0016020">
    <property type="term" value="C:membrane"/>
    <property type="evidence" value="ECO:0007669"/>
    <property type="project" value="UniProtKB-SubCell"/>
</dbReference>
<feature type="transmembrane region" description="Helical" evidence="5">
    <location>
        <begin position="53"/>
        <end position="81"/>
    </location>
</feature>
<dbReference type="Gene3D" id="1.20.120.550">
    <property type="entry name" value="Membrane associated eicosanoid/glutathione metabolism-like domain"/>
    <property type="match status" value="1"/>
</dbReference>
<keyword evidence="3 5" id="KW-1133">Transmembrane helix</keyword>
<keyword evidence="7" id="KW-1185">Reference proteome</keyword>
<evidence type="ECO:0000256" key="5">
    <source>
        <dbReference type="SAM" id="Phobius"/>
    </source>
</evidence>
<reference evidence="6 7" key="2">
    <citation type="submission" date="2018-04" db="EMBL/GenBank/DDBJ databases">
        <title>Thauera lacus sp. nov., isolated from an saline lake in Inner Mongolia, China.</title>
        <authorList>
            <person name="Liang Q.-Y."/>
        </authorList>
    </citation>
    <scope>NUCLEOTIDE SEQUENCE [LARGE SCALE GENOMIC DNA]</scope>
    <source>
        <strain evidence="6 7">D20</strain>
    </source>
</reference>
<evidence type="ECO:0000313" key="7">
    <source>
        <dbReference type="Proteomes" id="UP000241193"/>
    </source>
</evidence>
<dbReference type="AlphaFoldDB" id="A0A2T4IJA5"/>
<reference evidence="6 7" key="1">
    <citation type="submission" date="2018-03" db="EMBL/GenBank/DDBJ databases">
        <authorList>
            <person name="Keele B.F."/>
        </authorList>
    </citation>
    <scope>NUCLEOTIDE SEQUENCE [LARGE SCALE GENOMIC DNA]</scope>
    <source>
        <strain evidence="6 7">D20</strain>
    </source>
</reference>
<feature type="transmembrane region" description="Helical" evidence="5">
    <location>
        <begin position="101"/>
        <end position="123"/>
    </location>
</feature>
<name>A0A2T4IJA5_9RHOO</name>
<dbReference type="InterPro" id="IPR023352">
    <property type="entry name" value="MAPEG-like_dom_sf"/>
</dbReference>
<dbReference type="Proteomes" id="UP000241193">
    <property type="component" value="Unassembled WGS sequence"/>
</dbReference>
<evidence type="ECO:0000256" key="3">
    <source>
        <dbReference type="ARBA" id="ARBA00022989"/>
    </source>
</evidence>
<gene>
    <name evidence="6" type="ORF">C8261_00005</name>
</gene>
<comment type="caution">
    <text evidence="6">The sequence shown here is derived from an EMBL/GenBank/DDBJ whole genome shotgun (WGS) entry which is preliminary data.</text>
</comment>
<dbReference type="SUPFAM" id="SSF161084">
    <property type="entry name" value="MAPEG domain-like"/>
    <property type="match status" value="1"/>
</dbReference>
<evidence type="ECO:0000256" key="1">
    <source>
        <dbReference type="ARBA" id="ARBA00004370"/>
    </source>
</evidence>
<organism evidence="6 7">
    <name type="scientific">Pseudothauera lacus</name>
    <dbReference type="NCBI Taxonomy" id="2136175"/>
    <lineage>
        <taxon>Bacteria</taxon>
        <taxon>Pseudomonadati</taxon>
        <taxon>Pseudomonadota</taxon>
        <taxon>Betaproteobacteria</taxon>
        <taxon>Rhodocyclales</taxon>
        <taxon>Zoogloeaceae</taxon>
        <taxon>Pseudothauera</taxon>
    </lineage>
</organism>
<dbReference type="EMBL" id="PZKC01000001">
    <property type="protein sequence ID" value="PTD97858.1"/>
    <property type="molecule type" value="Genomic_DNA"/>
</dbReference>
<evidence type="ECO:0000256" key="4">
    <source>
        <dbReference type="ARBA" id="ARBA00023136"/>
    </source>
</evidence>
<evidence type="ECO:0000256" key="2">
    <source>
        <dbReference type="ARBA" id="ARBA00022692"/>
    </source>
</evidence>
<sequence>MLVLVQVPIRRFRAVFAGRVTAADFEHGESATVPVDVSRPNRVFINLVEVPTLFYALCIIHFVTGTVTVTVTALTMAWVYFALRIAHSLIYLTYNRVFHRFLVFATSNVLLVVMTVLLAVALAE</sequence>
<proteinExistence type="predicted"/>
<protein>
    <recommendedName>
        <fullName evidence="8">MAPEG family protein</fullName>
    </recommendedName>
</protein>
<dbReference type="Pfam" id="PF01124">
    <property type="entry name" value="MAPEG"/>
    <property type="match status" value="1"/>
</dbReference>
<dbReference type="OrthoDB" id="8593739at2"/>
<accession>A0A2T4IJA5</accession>
<dbReference type="InterPro" id="IPR001129">
    <property type="entry name" value="Membr-assoc_MAPEG"/>
</dbReference>
<evidence type="ECO:0000313" key="6">
    <source>
        <dbReference type="EMBL" id="PTD97858.1"/>
    </source>
</evidence>